<proteinExistence type="predicted"/>
<evidence type="ECO:0000256" key="3">
    <source>
        <dbReference type="ARBA" id="ARBA00049026"/>
    </source>
</evidence>
<dbReference type="Pfam" id="PF02347">
    <property type="entry name" value="GDC-P"/>
    <property type="match status" value="1"/>
</dbReference>
<gene>
    <name evidence="6" type="ORF">C474_13364</name>
</gene>
<reference evidence="6 7" key="1">
    <citation type="journal article" date="2014" name="PLoS Genet.">
        <title>Phylogenetically driven sequencing of extremely halophilic archaea reveals strategies for static and dynamic osmo-response.</title>
        <authorList>
            <person name="Becker E.A."/>
            <person name="Seitzer P.M."/>
            <person name="Tritt A."/>
            <person name="Larsen D."/>
            <person name="Krusor M."/>
            <person name="Yao A.I."/>
            <person name="Wu D."/>
            <person name="Madern D."/>
            <person name="Eisen J.A."/>
            <person name="Darling A.E."/>
            <person name="Facciotti M.T."/>
        </authorList>
    </citation>
    <scope>NUCLEOTIDE SEQUENCE [LARGE SCALE GENOMIC DNA]</scope>
    <source>
        <strain evidence="6 7">JCM 14848</strain>
    </source>
</reference>
<dbReference type="RefSeq" id="WP_008387601.1">
    <property type="nucleotide sequence ID" value="NZ_AOIV01000033.1"/>
</dbReference>
<evidence type="ECO:0000313" key="6">
    <source>
        <dbReference type="EMBL" id="ELZ29381.1"/>
    </source>
</evidence>
<dbReference type="GO" id="GO:0006546">
    <property type="term" value="P:glycine catabolic process"/>
    <property type="evidence" value="ECO:0007669"/>
    <property type="project" value="InterPro"/>
</dbReference>
<dbReference type="AlphaFoldDB" id="M0D1I4"/>
<dbReference type="InParanoid" id="M0D1I4"/>
<evidence type="ECO:0000313" key="7">
    <source>
        <dbReference type="Proteomes" id="UP000011513"/>
    </source>
</evidence>
<dbReference type="Proteomes" id="UP000011513">
    <property type="component" value="Unassembled WGS sequence"/>
</dbReference>
<feature type="region of interest" description="Disordered" evidence="4">
    <location>
        <begin position="1"/>
        <end position="28"/>
    </location>
</feature>
<dbReference type="InterPro" id="IPR049315">
    <property type="entry name" value="GDC-P_N"/>
</dbReference>
<dbReference type="EMBL" id="AOIV01000033">
    <property type="protein sequence ID" value="ELZ29381.1"/>
    <property type="molecule type" value="Genomic_DNA"/>
</dbReference>
<dbReference type="eggNOG" id="arCOG00077">
    <property type="taxonomic scope" value="Archaea"/>
</dbReference>
<name>M0D1I4_HALPD</name>
<evidence type="ECO:0000259" key="5">
    <source>
        <dbReference type="Pfam" id="PF02347"/>
    </source>
</evidence>
<dbReference type="InterPro" id="IPR023010">
    <property type="entry name" value="GcvPA"/>
</dbReference>
<evidence type="ECO:0000256" key="4">
    <source>
        <dbReference type="SAM" id="MobiDB-lite"/>
    </source>
</evidence>
<keyword evidence="7" id="KW-1185">Reference proteome</keyword>
<comment type="catalytic activity">
    <reaction evidence="3">
        <text>N(6)-[(R)-lipoyl]-L-lysyl-[glycine-cleavage complex H protein] + glycine + H(+) = N(6)-[(R)-S(8)-aminomethyldihydrolipoyl]-L-lysyl-[glycine-cleavage complex H protein] + CO2</text>
        <dbReference type="Rhea" id="RHEA:24304"/>
        <dbReference type="Rhea" id="RHEA-COMP:10494"/>
        <dbReference type="Rhea" id="RHEA-COMP:10495"/>
        <dbReference type="ChEBI" id="CHEBI:15378"/>
        <dbReference type="ChEBI" id="CHEBI:16526"/>
        <dbReference type="ChEBI" id="CHEBI:57305"/>
        <dbReference type="ChEBI" id="CHEBI:83099"/>
        <dbReference type="ChEBI" id="CHEBI:83143"/>
        <dbReference type="EC" id="1.4.4.2"/>
    </reaction>
</comment>
<organism evidence="6 7">
    <name type="scientific">Halogeometricum pallidum JCM 14848</name>
    <dbReference type="NCBI Taxonomy" id="1227487"/>
    <lineage>
        <taxon>Archaea</taxon>
        <taxon>Methanobacteriati</taxon>
        <taxon>Methanobacteriota</taxon>
        <taxon>Stenosarchaea group</taxon>
        <taxon>Halobacteria</taxon>
        <taxon>Halobacteriales</taxon>
        <taxon>Haloferacaceae</taxon>
        <taxon>Halogeometricum</taxon>
    </lineage>
</organism>
<accession>M0D1I4</accession>
<dbReference type="GO" id="GO:0009116">
    <property type="term" value="P:nucleoside metabolic process"/>
    <property type="evidence" value="ECO:0007669"/>
    <property type="project" value="InterPro"/>
</dbReference>
<dbReference type="PATRIC" id="fig|1227487.5.peg.2694"/>
<evidence type="ECO:0000256" key="1">
    <source>
        <dbReference type="ARBA" id="ARBA00012134"/>
    </source>
</evidence>
<dbReference type="PANTHER" id="PTHR42806:SF1">
    <property type="entry name" value="GLYCINE DEHYDROGENASE (DECARBOXYLATING)"/>
    <property type="match status" value="1"/>
</dbReference>
<dbReference type="PANTHER" id="PTHR42806">
    <property type="entry name" value="GLYCINE CLEAVAGE SYSTEM P-PROTEIN"/>
    <property type="match status" value="1"/>
</dbReference>
<dbReference type="InterPro" id="IPR015421">
    <property type="entry name" value="PyrdxlP-dep_Trfase_major"/>
</dbReference>
<dbReference type="InterPro" id="IPR020581">
    <property type="entry name" value="GDC_P"/>
</dbReference>
<dbReference type="EC" id="1.4.4.2" evidence="1"/>
<dbReference type="NCBIfam" id="NF001696">
    <property type="entry name" value="PRK00451.1"/>
    <property type="match status" value="1"/>
</dbReference>
<dbReference type="Gene3D" id="3.90.1150.10">
    <property type="entry name" value="Aspartate Aminotransferase, domain 1"/>
    <property type="match status" value="1"/>
</dbReference>
<comment type="caution">
    <text evidence="6">The sequence shown here is derived from an EMBL/GenBank/DDBJ whole genome shotgun (WGS) entry which is preliminary data.</text>
</comment>
<keyword evidence="2 6" id="KW-0560">Oxidoreductase</keyword>
<sequence>MQDSLEIDDSQATRDRSNDRGSPFAPHDEEDVRLMLDAVGATDVEELFDIPDSVRFDGEFGIEASSEQAVMQRLHRVLGTNDDVTEFLGRGHYSHYVPSVVDHLSLRSEFITSYTQYQPEVSQGFLQVLFEFQSLVSELTGMDVANCSMYDAATALGEAATLADRVREADGSVVLVPDYLRSERRDVLENYTDGSDLSIRELPTEGGMVRPETLRSYLDDDVLLVYVENPTSEGVIEEHLTEIGSIVNEESSLLCVGSDLVALSLLQNPGQFGADIVVGNAGVLGLPNVYGMSIGIFACRDDFLRQIPGRLVGASRDSAGDRTYTLTLQTREQHIRRERATSNICSNQAWVALRTAIHATYLGPDGLTELADRCTRLPARVAAELDEINGVSAPVNDAYHFREFTVAVERDASEVVSDLVGEGFAVHERDDQTLQVCVTETNEHRIDDFIESFREVME</sequence>
<dbReference type="SUPFAM" id="SSF53383">
    <property type="entry name" value="PLP-dependent transferases"/>
    <property type="match status" value="1"/>
</dbReference>
<protein>
    <recommendedName>
        <fullName evidence="1">glycine dehydrogenase (aminomethyl-transferring)</fullName>
        <ecNumber evidence="1">1.4.4.2</ecNumber>
    </recommendedName>
</protein>
<dbReference type="CDD" id="cd00613">
    <property type="entry name" value="GDC-P"/>
    <property type="match status" value="1"/>
</dbReference>
<feature type="domain" description="Glycine cleavage system P-protein N-terminal" evidence="5">
    <location>
        <begin position="25"/>
        <end position="450"/>
    </location>
</feature>
<dbReference type="OrthoDB" id="17655at2157"/>
<dbReference type="GO" id="GO:0004375">
    <property type="term" value="F:glycine dehydrogenase (decarboxylating) activity"/>
    <property type="evidence" value="ECO:0007669"/>
    <property type="project" value="UniProtKB-EC"/>
</dbReference>
<dbReference type="InterPro" id="IPR015422">
    <property type="entry name" value="PyrdxlP-dep_Trfase_small"/>
</dbReference>
<dbReference type="InterPro" id="IPR015424">
    <property type="entry name" value="PyrdxlP-dep_Trfase"/>
</dbReference>
<evidence type="ECO:0000256" key="2">
    <source>
        <dbReference type="ARBA" id="ARBA00023002"/>
    </source>
</evidence>
<dbReference type="Gene3D" id="3.40.640.10">
    <property type="entry name" value="Type I PLP-dependent aspartate aminotransferase-like (Major domain)"/>
    <property type="match status" value="1"/>
</dbReference>